<feature type="signal peptide" evidence="1">
    <location>
        <begin position="1"/>
        <end position="27"/>
    </location>
</feature>
<reference evidence="3 4" key="1">
    <citation type="submission" date="2020-02" db="EMBL/GenBank/DDBJ databases">
        <title>Genome sequences of Thiorhodococcus mannitoliphagus and Thiorhodococcus minor, purple sulfur photosynthetic bacteria in the gammaproteobacterial family, Chromatiaceae.</title>
        <authorList>
            <person name="Aviles F.A."/>
            <person name="Meyer T.E."/>
            <person name="Kyndt J.A."/>
        </authorList>
    </citation>
    <scope>NUCLEOTIDE SEQUENCE [LARGE SCALE GENOMIC DNA]</scope>
    <source>
        <strain evidence="3 4">DSM 11518</strain>
    </source>
</reference>
<feature type="chain" id="PRO_5026883320" evidence="1">
    <location>
        <begin position="28"/>
        <end position="401"/>
    </location>
</feature>
<evidence type="ECO:0000313" key="3">
    <source>
        <dbReference type="EMBL" id="NEV61012.1"/>
    </source>
</evidence>
<dbReference type="AlphaFoldDB" id="A0A6M0JU23"/>
<dbReference type="InterPro" id="IPR052196">
    <property type="entry name" value="Bact_Kbp"/>
</dbReference>
<dbReference type="InterPro" id="IPR018392">
    <property type="entry name" value="LysM"/>
</dbReference>
<organism evidence="3 4">
    <name type="scientific">Thiorhodococcus minor</name>
    <dbReference type="NCBI Taxonomy" id="57489"/>
    <lineage>
        <taxon>Bacteria</taxon>
        <taxon>Pseudomonadati</taxon>
        <taxon>Pseudomonadota</taxon>
        <taxon>Gammaproteobacteria</taxon>
        <taxon>Chromatiales</taxon>
        <taxon>Chromatiaceae</taxon>
        <taxon>Thiorhodococcus</taxon>
    </lineage>
</organism>
<keyword evidence="4" id="KW-1185">Reference proteome</keyword>
<dbReference type="Gene3D" id="3.10.350.10">
    <property type="entry name" value="LysM domain"/>
    <property type="match status" value="1"/>
</dbReference>
<dbReference type="PROSITE" id="PS51782">
    <property type="entry name" value="LYSM"/>
    <property type="match status" value="1"/>
</dbReference>
<proteinExistence type="predicted"/>
<dbReference type="PANTHER" id="PTHR34700:SF4">
    <property type="entry name" value="PHAGE-LIKE ELEMENT PBSX PROTEIN XKDP"/>
    <property type="match status" value="1"/>
</dbReference>
<evidence type="ECO:0000259" key="2">
    <source>
        <dbReference type="PROSITE" id="PS51782"/>
    </source>
</evidence>
<dbReference type="CDD" id="cd00118">
    <property type="entry name" value="LysM"/>
    <property type="match status" value="1"/>
</dbReference>
<dbReference type="PANTHER" id="PTHR34700">
    <property type="entry name" value="POTASSIUM BINDING PROTEIN KBP"/>
    <property type="match status" value="1"/>
</dbReference>
<dbReference type="Proteomes" id="UP000483379">
    <property type="component" value="Unassembled WGS sequence"/>
</dbReference>
<dbReference type="InterPro" id="IPR036779">
    <property type="entry name" value="LysM_dom_sf"/>
</dbReference>
<dbReference type="EMBL" id="JAAIJQ010000007">
    <property type="protein sequence ID" value="NEV61012.1"/>
    <property type="molecule type" value="Genomic_DNA"/>
</dbReference>
<evidence type="ECO:0000313" key="4">
    <source>
        <dbReference type="Proteomes" id="UP000483379"/>
    </source>
</evidence>
<dbReference type="SMART" id="SM00257">
    <property type="entry name" value="LysM"/>
    <property type="match status" value="1"/>
</dbReference>
<evidence type="ECO:0000256" key="1">
    <source>
        <dbReference type="SAM" id="SignalP"/>
    </source>
</evidence>
<sequence>MRALNHCLAVTSVLVCSLVLGVQSALAAELAAGAPQTYVVQSGDTLWSIAGRFLRDPWLWSEVYEANPGIGDPDLIYPGDVLELRMVGGEPRIRRSRSASGRGSPRVVKLSPQVRSSSLTEAVPTISIAAIGPFLTQPYVADSDDIRRASYVVGFPDEHLIAGVNDSIYVRKIRSADQTDFQVLRPGDELRDPDSNELLGYEAVFVANAALERVGDPAKLKVVRMERQVSIGDRVIPASAEQPLVNFFPKPAPSGTRGRIISVLNGVSQIGRYDVVVLNLGSRDRVSAGDTFEVYVGGGKARDDVRRGMAANDWLKEGPLSSEFWLGQEWERKGWRRDEPSPDSSFPIHADWRRNKGEYVRPFERSGVLMVFRTFDRVSFGIVLHANRFINVGDWIAPPPA</sequence>
<comment type="caution">
    <text evidence="3">The sequence shown here is derived from an EMBL/GenBank/DDBJ whole genome shotgun (WGS) entry which is preliminary data.</text>
</comment>
<accession>A0A6M0JU23</accession>
<protein>
    <submittedName>
        <fullName evidence="3">LysM peptidoglycan-binding domain-containing protein</fullName>
    </submittedName>
</protein>
<dbReference type="Pfam" id="PF01476">
    <property type="entry name" value="LysM"/>
    <property type="match status" value="1"/>
</dbReference>
<name>A0A6M0JU23_9GAMM</name>
<keyword evidence="1" id="KW-0732">Signal</keyword>
<dbReference type="RefSeq" id="WP_164451060.1">
    <property type="nucleotide sequence ID" value="NZ_JAAIJQ010000007.1"/>
</dbReference>
<dbReference type="SUPFAM" id="SSF54106">
    <property type="entry name" value="LysM domain"/>
    <property type="match status" value="1"/>
</dbReference>
<feature type="domain" description="LysM" evidence="2">
    <location>
        <begin position="36"/>
        <end position="84"/>
    </location>
</feature>
<gene>
    <name evidence="3" type="ORF">G3446_03705</name>
</gene>